<proteinExistence type="predicted"/>
<reference evidence="1 2" key="1">
    <citation type="journal article" date="2023" name="Plants (Basel)">
        <title>Bridging the Gap: Combining Genomics and Transcriptomics Approaches to Understand Stylosanthes scabra, an Orphan Legume from the Brazilian Caatinga.</title>
        <authorList>
            <person name="Ferreira-Neto J.R.C."/>
            <person name="da Silva M.D."/>
            <person name="Binneck E."/>
            <person name="de Melo N.F."/>
            <person name="da Silva R.H."/>
            <person name="de Melo A.L.T.M."/>
            <person name="Pandolfi V."/>
            <person name="Bustamante F.O."/>
            <person name="Brasileiro-Vidal A.C."/>
            <person name="Benko-Iseppon A.M."/>
        </authorList>
    </citation>
    <scope>NUCLEOTIDE SEQUENCE [LARGE SCALE GENOMIC DNA]</scope>
    <source>
        <tissue evidence="1">Leaves</tissue>
    </source>
</reference>
<gene>
    <name evidence="1" type="ORF">PIB30_036222</name>
</gene>
<name>A0ABU6UCQ7_9FABA</name>
<sequence length="175" mass="19721">MEQAKIGAEVAKEGARNEEITKKSLEANSDAYVYAPMVTCIRIAKTWASRLSWNRTLCDLQIGANSTTRPFDSSGLLRLDILAKSLVDIASMLKEIKEGQQPIPRILKRQPDAPQQTPVKHCGICACNSHHTDECPQLQEDNTVASTHNFFEGTTIRPYNKQYYTQGWRDNQPTR</sequence>
<accession>A0ABU6UCQ7</accession>
<dbReference type="Proteomes" id="UP001341840">
    <property type="component" value="Unassembled WGS sequence"/>
</dbReference>
<comment type="caution">
    <text evidence="1">The sequence shown here is derived from an EMBL/GenBank/DDBJ whole genome shotgun (WGS) entry which is preliminary data.</text>
</comment>
<protein>
    <submittedName>
        <fullName evidence="1">Uncharacterized protein</fullName>
    </submittedName>
</protein>
<dbReference type="EMBL" id="JASCZI010121005">
    <property type="protein sequence ID" value="MED6158809.1"/>
    <property type="molecule type" value="Genomic_DNA"/>
</dbReference>
<evidence type="ECO:0000313" key="2">
    <source>
        <dbReference type="Proteomes" id="UP001341840"/>
    </source>
</evidence>
<evidence type="ECO:0000313" key="1">
    <source>
        <dbReference type="EMBL" id="MED6158809.1"/>
    </source>
</evidence>
<organism evidence="1 2">
    <name type="scientific">Stylosanthes scabra</name>
    <dbReference type="NCBI Taxonomy" id="79078"/>
    <lineage>
        <taxon>Eukaryota</taxon>
        <taxon>Viridiplantae</taxon>
        <taxon>Streptophyta</taxon>
        <taxon>Embryophyta</taxon>
        <taxon>Tracheophyta</taxon>
        <taxon>Spermatophyta</taxon>
        <taxon>Magnoliopsida</taxon>
        <taxon>eudicotyledons</taxon>
        <taxon>Gunneridae</taxon>
        <taxon>Pentapetalae</taxon>
        <taxon>rosids</taxon>
        <taxon>fabids</taxon>
        <taxon>Fabales</taxon>
        <taxon>Fabaceae</taxon>
        <taxon>Papilionoideae</taxon>
        <taxon>50 kb inversion clade</taxon>
        <taxon>dalbergioids sensu lato</taxon>
        <taxon>Dalbergieae</taxon>
        <taxon>Pterocarpus clade</taxon>
        <taxon>Stylosanthes</taxon>
    </lineage>
</organism>
<keyword evidence="2" id="KW-1185">Reference proteome</keyword>